<dbReference type="HOGENOM" id="CLU_1359623_0_0_6"/>
<dbReference type="KEGG" id="sdn:Sden_0565"/>
<dbReference type="AlphaFoldDB" id="Q12RS1"/>
<reference evidence="3 4" key="1">
    <citation type="submission" date="2006-03" db="EMBL/GenBank/DDBJ databases">
        <title>Complete sequence of Shewanella denitrificans OS217.</title>
        <authorList>
            <consortium name="US DOE Joint Genome Institute"/>
            <person name="Copeland A."/>
            <person name="Lucas S."/>
            <person name="Lapidus A."/>
            <person name="Barry K."/>
            <person name="Detter J.C."/>
            <person name="Glavina del Rio T."/>
            <person name="Hammon N."/>
            <person name="Israni S."/>
            <person name="Dalin E."/>
            <person name="Tice H."/>
            <person name="Pitluck S."/>
            <person name="Brettin T."/>
            <person name="Bruce D."/>
            <person name="Han C."/>
            <person name="Tapia R."/>
            <person name="Gilna P."/>
            <person name="Kiss H."/>
            <person name="Schmutz J."/>
            <person name="Larimer F."/>
            <person name="Land M."/>
            <person name="Hauser L."/>
            <person name="Kyrpides N."/>
            <person name="Lykidis A."/>
            <person name="Richardson P."/>
        </authorList>
    </citation>
    <scope>NUCLEOTIDE SEQUENCE [LARGE SCALE GENOMIC DNA]</scope>
    <source>
        <strain evidence="4">OS217 / ATCC BAA-1090 / DSM 15013</strain>
    </source>
</reference>
<feature type="signal peptide" evidence="2">
    <location>
        <begin position="1"/>
        <end position="21"/>
    </location>
</feature>
<accession>Q12RS1</accession>
<gene>
    <name evidence="3" type="ordered locus">Sden_0565</name>
</gene>
<keyword evidence="2" id="KW-0732">Signal</keyword>
<feature type="region of interest" description="Disordered" evidence="1">
    <location>
        <begin position="27"/>
        <end position="83"/>
    </location>
</feature>
<feature type="compositionally biased region" description="Low complexity" evidence="1">
    <location>
        <begin position="45"/>
        <end position="83"/>
    </location>
</feature>
<evidence type="ECO:0000256" key="2">
    <source>
        <dbReference type="SAM" id="SignalP"/>
    </source>
</evidence>
<dbReference type="Proteomes" id="UP000001982">
    <property type="component" value="Chromosome"/>
</dbReference>
<dbReference type="OrthoDB" id="9903323at2"/>
<proteinExistence type="predicted"/>
<feature type="chain" id="PRO_5004181646" evidence="2">
    <location>
        <begin position="22"/>
        <end position="201"/>
    </location>
</feature>
<dbReference type="eggNOG" id="ENOG502ZWP1">
    <property type="taxonomic scope" value="Bacteria"/>
</dbReference>
<keyword evidence="4" id="KW-1185">Reference proteome</keyword>
<dbReference type="RefSeq" id="WP_011495021.1">
    <property type="nucleotide sequence ID" value="NC_007954.1"/>
</dbReference>
<dbReference type="EMBL" id="CP000302">
    <property type="protein sequence ID" value="ABE53855.1"/>
    <property type="molecule type" value="Genomic_DNA"/>
</dbReference>
<evidence type="ECO:0000256" key="1">
    <source>
        <dbReference type="SAM" id="MobiDB-lite"/>
    </source>
</evidence>
<evidence type="ECO:0000313" key="4">
    <source>
        <dbReference type="Proteomes" id="UP000001982"/>
    </source>
</evidence>
<evidence type="ECO:0000313" key="3">
    <source>
        <dbReference type="EMBL" id="ABE53855.1"/>
    </source>
</evidence>
<protein>
    <submittedName>
        <fullName evidence="3">Cell wall surface anchor family protein</fullName>
    </submittedName>
</protein>
<organism evidence="3 4">
    <name type="scientific">Shewanella denitrificans (strain OS217 / ATCC BAA-1090 / DSM 15013)</name>
    <dbReference type="NCBI Taxonomy" id="318161"/>
    <lineage>
        <taxon>Bacteria</taxon>
        <taxon>Pseudomonadati</taxon>
        <taxon>Pseudomonadota</taxon>
        <taxon>Gammaproteobacteria</taxon>
        <taxon>Alteromonadales</taxon>
        <taxon>Shewanellaceae</taxon>
        <taxon>Shewanella</taxon>
    </lineage>
</organism>
<sequence length="201" mass="20163">MKTLFTPTLIALTCFSTLAIGAEMSLNASTSTSGSPQLKTEQPLAQSSSANGSANANNQTKASGAANTEASAANAEANGEASGKTVAIADSDESLTLDGINQGEMAAGLFGQASGDEDIKEVIILPEQALSAVNSVTASSTQGVSQAALVSANAISQQVQASTTGLVQQNTREQVAQTVSQSVNAEVSNTIKNTLRLSGGL</sequence>
<name>Q12RS1_SHEDO</name>
<feature type="compositionally biased region" description="Polar residues" evidence="1">
    <location>
        <begin position="27"/>
        <end position="44"/>
    </location>
</feature>